<evidence type="ECO:0000313" key="2">
    <source>
        <dbReference type="EMBL" id="GAH80754.1"/>
    </source>
</evidence>
<dbReference type="PANTHER" id="PTHR43668">
    <property type="entry name" value="ALLANTOINASE"/>
    <property type="match status" value="1"/>
</dbReference>
<dbReference type="InterPro" id="IPR032466">
    <property type="entry name" value="Metal_Hydrolase"/>
</dbReference>
<dbReference type="InterPro" id="IPR050138">
    <property type="entry name" value="DHOase/Allantoinase_Hydrolase"/>
</dbReference>
<accession>X1JR52</accession>
<sequence length="225" mass="23398">MVIRDIILARMTRWHVHVSPVTVAGAVELIRRAKADRIKVTCDTSPHYFWLTERAVEGFNTFAKVSPPLRSERDVEAVKAGLADGTIDAVASHHVPLSVVDKDVEFNDAAFGISGIETYVAVAYTALVAGAGMSPADFVRLISAGPAKLFGLPGGTLAVGAPADVAVLDVEGASVITAASFFSRGKNTAFDGVEVGGKPALTVVGGNVVMRDGKFASPPNPALAT</sequence>
<proteinExistence type="predicted"/>
<name>X1JR52_9ZZZZ</name>
<organism evidence="2">
    <name type="scientific">marine sediment metagenome</name>
    <dbReference type="NCBI Taxonomy" id="412755"/>
    <lineage>
        <taxon>unclassified sequences</taxon>
        <taxon>metagenomes</taxon>
        <taxon>ecological metagenomes</taxon>
    </lineage>
</organism>
<comment type="caution">
    <text evidence="2">The sequence shown here is derived from an EMBL/GenBank/DDBJ whole genome shotgun (WGS) entry which is preliminary data.</text>
</comment>
<dbReference type="Gene3D" id="3.20.20.140">
    <property type="entry name" value="Metal-dependent hydrolases"/>
    <property type="match status" value="1"/>
</dbReference>
<dbReference type="GO" id="GO:0005737">
    <property type="term" value="C:cytoplasm"/>
    <property type="evidence" value="ECO:0007669"/>
    <property type="project" value="TreeGrafter"/>
</dbReference>
<dbReference type="Pfam" id="PF01979">
    <property type="entry name" value="Amidohydro_1"/>
    <property type="match status" value="1"/>
</dbReference>
<dbReference type="AlphaFoldDB" id="X1JR52"/>
<protein>
    <recommendedName>
        <fullName evidence="1">Amidohydrolase-related domain-containing protein</fullName>
    </recommendedName>
</protein>
<reference evidence="2" key="1">
    <citation type="journal article" date="2014" name="Front. Microbiol.">
        <title>High frequency of phylogenetically diverse reductive dehalogenase-homologous genes in deep subseafloor sedimentary metagenomes.</title>
        <authorList>
            <person name="Kawai M."/>
            <person name="Futagami T."/>
            <person name="Toyoda A."/>
            <person name="Takaki Y."/>
            <person name="Nishi S."/>
            <person name="Hori S."/>
            <person name="Arai W."/>
            <person name="Tsubouchi T."/>
            <person name="Morono Y."/>
            <person name="Uchiyama I."/>
            <person name="Ito T."/>
            <person name="Fujiyama A."/>
            <person name="Inagaki F."/>
            <person name="Takami H."/>
        </authorList>
    </citation>
    <scope>NUCLEOTIDE SEQUENCE</scope>
    <source>
        <strain evidence="2">Expedition CK06-06</strain>
    </source>
</reference>
<dbReference type="PANTHER" id="PTHR43668:SF2">
    <property type="entry name" value="ALLANTOINASE"/>
    <property type="match status" value="1"/>
</dbReference>
<dbReference type="SUPFAM" id="SSF51338">
    <property type="entry name" value="Composite domain of metallo-dependent hydrolases"/>
    <property type="match status" value="1"/>
</dbReference>
<gene>
    <name evidence="2" type="ORF">S03H2_61083</name>
</gene>
<dbReference type="SUPFAM" id="SSF51556">
    <property type="entry name" value="Metallo-dependent hydrolases"/>
    <property type="match status" value="1"/>
</dbReference>
<dbReference type="InterPro" id="IPR011059">
    <property type="entry name" value="Metal-dep_hydrolase_composite"/>
</dbReference>
<feature type="domain" description="Amidohydrolase-related" evidence="1">
    <location>
        <begin position="16"/>
        <end position="209"/>
    </location>
</feature>
<dbReference type="GO" id="GO:0004038">
    <property type="term" value="F:allantoinase activity"/>
    <property type="evidence" value="ECO:0007669"/>
    <property type="project" value="TreeGrafter"/>
</dbReference>
<dbReference type="InterPro" id="IPR006680">
    <property type="entry name" value="Amidohydro-rel"/>
</dbReference>
<evidence type="ECO:0000259" key="1">
    <source>
        <dbReference type="Pfam" id="PF01979"/>
    </source>
</evidence>
<dbReference type="GO" id="GO:0006145">
    <property type="term" value="P:purine nucleobase catabolic process"/>
    <property type="evidence" value="ECO:0007669"/>
    <property type="project" value="TreeGrafter"/>
</dbReference>
<dbReference type="EMBL" id="BARU01039406">
    <property type="protein sequence ID" value="GAH80754.1"/>
    <property type="molecule type" value="Genomic_DNA"/>
</dbReference>